<evidence type="ECO:0000313" key="2">
    <source>
        <dbReference type="EMBL" id="ORI09795.1"/>
    </source>
</evidence>
<dbReference type="AlphaFoldDB" id="A0A1X0U4G8"/>
<name>A0A1X0U4G8_9BACT</name>
<protein>
    <submittedName>
        <fullName evidence="2">Uncharacterized protein</fullName>
    </submittedName>
</protein>
<organism evidence="2 3">
    <name type="scientific">Campylobacter concisus</name>
    <dbReference type="NCBI Taxonomy" id="199"/>
    <lineage>
        <taxon>Bacteria</taxon>
        <taxon>Pseudomonadati</taxon>
        <taxon>Campylobacterota</taxon>
        <taxon>Epsilonproteobacteria</taxon>
        <taxon>Campylobacterales</taxon>
        <taxon>Campylobacteraceae</taxon>
        <taxon>Campylobacter</taxon>
    </lineage>
</organism>
<gene>
    <name evidence="2" type="ORF">A3835_09530</name>
</gene>
<evidence type="ECO:0000256" key="1">
    <source>
        <dbReference type="SAM" id="MobiDB-lite"/>
    </source>
</evidence>
<sequence>MGGAAFKSGAKDKKLNEGVPPKEQGARTGKTIWRLKLGAYLYTLVFYVRECFTLAPLTRVENYTLLR</sequence>
<evidence type="ECO:0000313" key="3">
    <source>
        <dbReference type="Proteomes" id="UP000192671"/>
    </source>
</evidence>
<comment type="caution">
    <text evidence="2">The sequence shown here is derived from an EMBL/GenBank/DDBJ whole genome shotgun (WGS) entry which is preliminary data.</text>
</comment>
<feature type="region of interest" description="Disordered" evidence="1">
    <location>
        <begin position="1"/>
        <end position="25"/>
    </location>
</feature>
<reference evidence="2 3" key="1">
    <citation type="journal article" date="2017" name="Gene Rep">
        <title>The ribosomal RNA operon (rrn) of Campylobacter concisus supports molecular typing to genomospecies level.</title>
        <authorList>
            <person name="Huq M."/>
            <person name="Van T.T.H."/>
            <person name="Gurtler V."/>
            <person name="Elshagmani E."/>
            <person name="Allemailem K.S."/>
            <person name="Smooker P.M."/>
            <person name="Istivan T.S."/>
        </authorList>
    </citation>
    <scope>NUCLEOTIDE SEQUENCE [LARGE SCALE GENOMIC DNA]</scope>
    <source>
        <strain evidence="2 3">RCH 26</strain>
    </source>
</reference>
<dbReference type="Proteomes" id="UP000192671">
    <property type="component" value="Unassembled WGS sequence"/>
</dbReference>
<proteinExistence type="predicted"/>
<dbReference type="EMBL" id="LVWL01000008">
    <property type="protein sequence ID" value="ORI09795.1"/>
    <property type="molecule type" value="Genomic_DNA"/>
</dbReference>
<accession>A0A1X0U4G8</accession>